<dbReference type="SUPFAM" id="SSF53098">
    <property type="entry name" value="Ribonuclease H-like"/>
    <property type="match status" value="1"/>
</dbReference>
<dbReference type="Pfam" id="PF00929">
    <property type="entry name" value="RNase_T"/>
    <property type="match status" value="1"/>
</dbReference>
<feature type="compositionally biased region" description="Polar residues" evidence="7">
    <location>
        <begin position="600"/>
        <end position="611"/>
    </location>
</feature>
<keyword evidence="4" id="KW-0378">Hydrolase</keyword>
<keyword evidence="10" id="KW-1185">Reference proteome</keyword>
<feature type="region of interest" description="Disordered" evidence="7">
    <location>
        <begin position="581"/>
        <end position="611"/>
    </location>
</feature>
<organism evidence="9 10">
    <name type="scientific">Diaporthe australafricana</name>
    <dbReference type="NCBI Taxonomy" id="127596"/>
    <lineage>
        <taxon>Eukaryota</taxon>
        <taxon>Fungi</taxon>
        <taxon>Dikarya</taxon>
        <taxon>Ascomycota</taxon>
        <taxon>Pezizomycotina</taxon>
        <taxon>Sordariomycetes</taxon>
        <taxon>Sordariomycetidae</taxon>
        <taxon>Diaporthales</taxon>
        <taxon>Diaporthaceae</taxon>
        <taxon>Diaporthe</taxon>
    </lineage>
</organism>
<keyword evidence="6" id="KW-0539">Nucleus</keyword>
<dbReference type="EMBL" id="JAWRVE010000083">
    <property type="protein sequence ID" value="KAL1861727.1"/>
    <property type="molecule type" value="Genomic_DNA"/>
</dbReference>
<dbReference type="InterPro" id="IPR034922">
    <property type="entry name" value="REX1-like_exo"/>
</dbReference>
<keyword evidence="5" id="KW-0269">Exonuclease</keyword>
<proteinExistence type="inferred from homology"/>
<dbReference type="Gene3D" id="3.30.420.10">
    <property type="entry name" value="Ribonuclease H-like superfamily/Ribonuclease H"/>
    <property type="match status" value="1"/>
</dbReference>
<dbReference type="Proteomes" id="UP001583177">
    <property type="component" value="Unassembled WGS sequence"/>
</dbReference>
<keyword evidence="3" id="KW-0540">Nuclease</keyword>
<evidence type="ECO:0000313" key="10">
    <source>
        <dbReference type="Proteomes" id="UP001583177"/>
    </source>
</evidence>
<evidence type="ECO:0000313" key="9">
    <source>
        <dbReference type="EMBL" id="KAL1861727.1"/>
    </source>
</evidence>
<evidence type="ECO:0000259" key="8">
    <source>
        <dbReference type="SMART" id="SM00479"/>
    </source>
</evidence>
<dbReference type="CDD" id="cd06145">
    <property type="entry name" value="REX1_like"/>
    <property type="match status" value="1"/>
</dbReference>
<dbReference type="InterPro" id="IPR013520">
    <property type="entry name" value="Ribonucl_H"/>
</dbReference>
<comment type="subcellular location">
    <subcellularLocation>
        <location evidence="1">Nucleus</location>
    </subcellularLocation>
</comment>
<accession>A0ABR3WI07</accession>
<evidence type="ECO:0000256" key="3">
    <source>
        <dbReference type="ARBA" id="ARBA00022722"/>
    </source>
</evidence>
<evidence type="ECO:0000256" key="4">
    <source>
        <dbReference type="ARBA" id="ARBA00022801"/>
    </source>
</evidence>
<gene>
    <name evidence="9" type="ORF">Daus18300_008696</name>
</gene>
<reference evidence="9 10" key="1">
    <citation type="journal article" date="2024" name="IMA Fungus">
        <title>IMA Genome - F19 : A genome assembly and annotation guide to empower mycologists, including annotated draft genome sequences of Ceratocystis pirilliformis, Diaporthe australafricana, Fusarium ophioides, Paecilomyces lecythidis, and Sporothrix stenoceras.</title>
        <authorList>
            <person name="Aylward J."/>
            <person name="Wilson A.M."/>
            <person name="Visagie C.M."/>
            <person name="Spraker J."/>
            <person name="Barnes I."/>
            <person name="Buitendag C."/>
            <person name="Ceriani C."/>
            <person name="Del Mar Angel L."/>
            <person name="du Plessis D."/>
            <person name="Fuchs T."/>
            <person name="Gasser K."/>
            <person name="Kramer D."/>
            <person name="Li W."/>
            <person name="Munsamy K."/>
            <person name="Piso A."/>
            <person name="Price J.L."/>
            <person name="Sonnekus B."/>
            <person name="Thomas C."/>
            <person name="van der Nest A."/>
            <person name="van Dijk A."/>
            <person name="van Heerden A."/>
            <person name="van Vuuren N."/>
            <person name="Yilmaz N."/>
            <person name="Duong T.A."/>
            <person name="van der Merwe N.A."/>
            <person name="Wingfield M.J."/>
            <person name="Wingfield B.D."/>
        </authorList>
    </citation>
    <scope>NUCLEOTIDE SEQUENCE [LARGE SCALE GENOMIC DNA]</scope>
    <source>
        <strain evidence="9 10">CMW 18300</strain>
    </source>
</reference>
<dbReference type="InterPro" id="IPR047021">
    <property type="entry name" value="REXO1/3/4-like"/>
</dbReference>
<dbReference type="InterPro" id="IPR012337">
    <property type="entry name" value="RNaseH-like_sf"/>
</dbReference>
<comment type="caution">
    <text evidence="9">The sequence shown here is derived from an EMBL/GenBank/DDBJ whole genome shotgun (WGS) entry which is preliminary data.</text>
</comment>
<evidence type="ECO:0000256" key="6">
    <source>
        <dbReference type="ARBA" id="ARBA00023242"/>
    </source>
</evidence>
<comment type="similarity">
    <text evidence="2">Belongs to the REXO1/REXO3 family.</text>
</comment>
<dbReference type="PANTHER" id="PTHR12801:SF115">
    <property type="entry name" value="FI18136P1-RELATED"/>
    <property type="match status" value="1"/>
</dbReference>
<evidence type="ECO:0000256" key="5">
    <source>
        <dbReference type="ARBA" id="ARBA00022839"/>
    </source>
</evidence>
<feature type="region of interest" description="Disordered" evidence="7">
    <location>
        <begin position="1"/>
        <end position="77"/>
    </location>
</feature>
<dbReference type="InterPro" id="IPR036397">
    <property type="entry name" value="RNaseH_sf"/>
</dbReference>
<feature type="compositionally biased region" description="Polar residues" evidence="7">
    <location>
        <begin position="1"/>
        <end position="12"/>
    </location>
</feature>
<evidence type="ECO:0000256" key="2">
    <source>
        <dbReference type="ARBA" id="ARBA00006357"/>
    </source>
</evidence>
<name>A0ABR3WI07_9PEZI</name>
<dbReference type="SMART" id="SM00479">
    <property type="entry name" value="EXOIII"/>
    <property type="match status" value="1"/>
</dbReference>
<evidence type="ECO:0000256" key="7">
    <source>
        <dbReference type="SAM" id="MobiDB-lite"/>
    </source>
</evidence>
<feature type="domain" description="Exonuclease" evidence="8">
    <location>
        <begin position="305"/>
        <end position="468"/>
    </location>
</feature>
<evidence type="ECO:0000256" key="1">
    <source>
        <dbReference type="ARBA" id="ARBA00004123"/>
    </source>
</evidence>
<sequence>MDENMATGSADESSAAAGRPHDTAYGSSHSESSAGVKRSRDEANQQDGNDDWQTVERRPNKKSKKTPKPDGSNYPSITFSSQARLQSKVNLNQLRDLVLYIMADGTAPQWVSVKHRPQFRKIVTVLVPGLEEAMFKQNVDFSAYNTKTPAQAVERLVTSPDDYYPRPLAEDKLPEALRPFAAMFPYLWPVRATGDDKQGRLHSPIVTFLTAPAPKAAEDKGKKGPKPVRDPQGWQNVRTRITEFICTPEQYVENGFSIHPCLLQGQQREAFTDPEGWTHTQVDKFEDGDVPENEVQQGSVTAGREVLAIDCEMCMTGEKEFSLTRISVVNWDGTVVLDELVKPEKPITDYVTRFSGITKEMLDPVMTTLADIQQRLVDLITPGTILVGHSLDSDMKALKMTHPFIVDTSVIFSHPKGPPFKHSLKWLAQKYLNREVQKGDNTSSGHDSIEDARTCLDLVKKKCEKGKAWAAGEASGENLFKRLARSGVSYKAQGGQIAAGGAATGKSTAAVDWGDAKRSVVNLAEIVLDGCASDADVEEKVLRAVKGDPDGAVIKGGGVDFVWARMRELEALQGWWNRAKTDADDAAGPPKELEEAHAASKNNPFATNTNADSKDSVFSNAVLDMNSLAAPASSKTEEHRASPAKEKSVLEACLGSLAARLQRIHDALPPCTALIVLSGSGDPREMSRLQAMHAQWKREYNTPGSRWDQLSFKWTDREEQALKKAAQKARNGIAFIGVK</sequence>
<feature type="region of interest" description="Disordered" evidence="7">
    <location>
        <begin position="212"/>
        <end position="233"/>
    </location>
</feature>
<protein>
    <recommendedName>
        <fullName evidence="8">Exonuclease domain-containing protein</fullName>
    </recommendedName>
</protein>
<dbReference type="PANTHER" id="PTHR12801">
    <property type="entry name" value="RNA EXONUCLEASE REXO1 / RECO3 FAMILY MEMBER-RELATED"/>
    <property type="match status" value="1"/>
</dbReference>